<dbReference type="InterPro" id="IPR000192">
    <property type="entry name" value="Aminotrans_V_dom"/>
</dbReference>
<feature type="domain" description="Aminotransferase class V" evidence="1">
    <location>
        <begin position="27"/>
        <end position="451"/>
    </location>
</feature>
<accession>A0A4P9Y250</accession>
<dbReference type="PANTHER" id="PTHR14237:SF80">
    <property type="entry name" value="MOLYBDENUM COFACTOR SULFURASE"/>
    <property type="match status" value="1"/>
</dbReference>
<dbReference type="GO" id="GO:0043545">
    <property type="term" value="P:molybdopterin cofactor metabolic process"/>
    <property type="evidence" value="ECO:0007669"/>
    <property type="project" value="TreeGrafter"/>
</dbReference>
<reference evidence="4" key="1">
    <citation type="journal article" date="2018" name="Nat. Microbiol.">
        <title>Leveraging single-cell genomics to expand the fungal tree of life.</title>
        <authorList>
            <person name="Ahrendt S.R."/>
            <person name="Quandt C.A."/>
            <person name="Ciobanu D."/>
            <person name="Clum A."/>
            <person name="Salamov A."/>
            <person name="Andreopoulos B."/>
            <person name="Cheng J.F."/>
            <person name="Woyke T."/>
            <person name="Pelin A."/>
            <person name="Henrissat B."/>
            <person name="Reynolds N.K."/>
            <person name="Benny G.L."/>
            <person name="Smith M.E."/>
            <person name="James T.Y."/>
            <person name="Grigoriev I.V."/>
        </authorList>
    </citation>
    <scope>NUCLEOTIDE SEQUENCE [LARGE SCALE GENOMIC DNA]</scope>
</reference>
<dbReference type="InterPro" id="IPR015421">
    <property type="entry name" value="PyrdxlP-dep_Trfase_major"/>
</dbReference>
<dbReference type="Gene3D" id="3.90.1150.10">
    <property type="entry name" value="Aspartate Aminotransferase, domain 1"/>
    <property type="match status" value="1"/>
</dbReference>
<keyword evidence="3" id="KW-0808">Transferase</keyword>
<dbReference type="Pfam" id="PF00266">
    <property type="entry name" value="Aminotran_5"/>
    <property type="match status" value="1"/>
</dbReference>
<evidence type="ECO:0000259" key="1">
    <source>
        <dbReference type="Pfam" id="PF00266"/>
    </source>
</evidence>
<dbReference type="Proteomes" id="UP000267251">
    <property type="component" value="Unassembled WGS sequence"/>
</dbReference>
<protein>
    <submittedName>
        <fullName evidence="3">Pyridoxal phosphate-dependent transferase</fullName>
    </submittedName>
</protein>
<dbReference type="InterPro" id="IPR015424">
    <property type="entry name" value="PyrdxlP-dep_Trfase"/>
</dbReference>
<dbReference type="PANTHER" id="PTHR14237">
    <property type="entry name" value="MOLYBDOPTERIN COFACTOR SULFURASE MOSC"/>
    <property type="match status" value="1"/>
</dbReference>
<evidence type="ECO:0000313" key="3">
    <source>
        <dbReference type="EMBL" id="RKP12938.1"/>
    </source>
</evidence>
<organism evidence="3 4">
    <name type="scientific">Piptocephalis cylindrospora</name>
    <dbReference type="NCBI Taxonomy" id="1907219"/>
    <lineage>
        <taxon>Eukaryota</taxon>
        <taxon>Fungi</taxon>
        <taxon>Fungi incertae sedis</taxon>
        <taxon>Zoopagomycota</taxon>
        <taxon>Zoopagomycotina</taxon>
        <taxon>Zoopagomycetes</taxon>
        <taxon>Zoopagales</taxon>
        <taxon>Piptocephalidaceae</taxon>
        <taxon>Piptocephalis</taxon>
    </lineage>
</organism>
<evidence type="ECO:0000259" key="2">
    <source>
        <dbReference type="Pfam" id="PF03476"/>
    </source>
</evidence>
<dbReference type="SUPFAM" id="SSF141673">
    <property type="entry name" value="MOSC N-terminal domain-like"/>
    <property type="match status" value="1"/>
</dbReference>
<dbReference type="GO" id="GO:0008265">
    <property type="term" value="F:molybdenum cofactor sulfurtransferase activity"/>
    <property type="evidence" value="ECO:0007669"/>
    <property type="project" value="TreeGrafter"/>
</dbReference>
<proteinExistence type="predicted"/>
<dbReference type="AlphaFoldDB" id="A0A4P9Y250"/>
<name>A0A4P9Y250_9FUNG</name>
<dbReference type="Gene3D" id="3.40.640.10">
    <property type="entry name" value="Type I PLP-dependent aspartate aminotransferase-like (Major domain)"/>
    <property type="match status" value="1"/>
</dbReference>
<dbReference type="Pfam" id="PF03476">
    <property type="entry name" value="MOSC_N"/>
    <property type="match status" value="1"/>
</dbReference>
<dbReference type="InterPro" id="IPR005303">
    <property type="entry name" value="MOCOS_middle"/>
</dbReference>
<dbReference type="OrthoDB" id="10264306at2759"/>
<gene>
    <name evidence="3" type="ORF">BJ684DRAFT_20546</name>
</gene>
<dbReference type="InterPro" id="IPR015422">
    <property type="entry name" value="PyrdxlP-dep_Trfase_small"/>
</dbReference>
<keyword evidence="4" id="KW-1185">Reference proteome</keyword>
<feature type="domain" description="Molybdenum cofactor sulfurase middle" evidence="2">
    <location>
        <begin position="486"/>
        <end position="538"/>
    </location>
</feature>
<dbReference type="SUPFAM" id="SSF53383">
    <property type="entry name" value="PLP-dependent transferases"/>
    <property type="match status" value="1"/>
</dbReference>
<dbReference type="EMBL" id="KZ988157">
    <property type="protein sequence ID" value="RKP12938.1"/>
    <property type="molecule type" value="Genomic_DNA"/>
</dbReference>
<evidence type="ECO:0000313" key="4">
    <source>
        <dbReference type="Proteomes" id="UP000267251"/>
    </source>
</evidence>
<sequence length="552" mass="61581">MLSDDGDYQGRLGEIRQEEYPQLEGHVYLDYTGAPPIPKSLVREYADFLTTETIQGNPHSGNTQAQRVRAGVNEARRMVLEHLEADPIHYTCIFTSGATAALKLVGESFPWEGESSKFWYLQDNHTSVLGLRELARVKGVHIQCVSEEDIVNGLCKPFSEEGEKKVGVSSPSLLAYPAQSNYNGQRYPLFWGERKPRNWRVLLDTAAYAATSTLSLRQYPVDFCVLSFYKIFGFPTGVGALIARTEALQELRRPYFGGGTVDAILASGSFSRLKRENIHEGFEDGTINFHAILALPLAFSVFRRLYGSFERIAHHTQQLILATYHGLSELRHECGAPLVQFLMSHPETSIGDPKLHGPILTFLLLRPAGEYVGYAEVAKVAALEGISLRTGSFCNPGASQTWLGLTDQALREQFEAGHICGDDKDLIKGHPTGAIRASLGASSSMDDVNRLIGFLIRYFLNPRSLCAPENPLSVTLTREEPQLPEGRISKLILYPIKSCGGYIVPEGVNWRMKESGLEWDREWMLKSVDTGRALDQKRYVLEIHDHIGTWYA</sequence>